<dbReference type="EMBL" id="OEJX01000024">
    <property type="protein sequence ID" value="SOR61523.1"/>
    <property type="molecule type" value="Genomic_DNA"/>
</dbReference>
<organism evidence="1 2">
    <name type="scientific">Leptospira interrogans serovar Manilae</name>
    <dbReference type="NCBI Taxonomy" id="214675"/>
    <lineage>
        <taxon>Bacteria</taxon>
        <taxon>Pseudomonadati</taxon>
        <taxon>Spirochaetota</taxon>
        <taxon>Spirochaetia</taxon>
        <taxon>Leptospirales</taxon>
        <taxon>Leptospiraceae</taxon>
        <taxon>Leptospira</taxon>
    </lineage>
</organism>
<protein>
    <submittedName>
        <fullName evidence="1">Uncharacterized protein</fullName>
    </submittedName>
</protein>
<evidence type="ECO:0000313" key="1">
    <source>
        <dbReference type="EMBL" id="SOR61523.1"/>
    </source>
</evidence>
<gene>
    <name evidence="1" type="ORF">LMANV2_300067</name>
</gene>
<evidence type="ECO:0000313" key="2">
    <source>
        <dbReference type="Proteomes" id="UP000234460"/>
    </source>
</evidence>
<reference evidence="1 2" key="1">
    <citation type="submission" date="2017-11" db="EMBL/GenBank/DDBJ databases">
        <authorList>
            <person name="Lechat P."/>
        </authorList>
    </citation>
    <scope>NUCLEOTIDE SEQUENCE [LARGE SCALE GENOMIC DNA]</scope>
    <source>
        <strain evidence="1">L495</strain>
    </source>
</reference>
<name>A0AAQ1SNI8_LEPIR</name>
<dbReference type="Proteomes" id="UP000234460">
    <property type="component" value="Chromosome LMANV2"/>
</dbReference>
<dbReference type="AlphaFoldDB" id="A0AAQ1SNI8"/>
<accession>A0AAQ1SNI8</accession>
<proteinExistence type="predicted"/>
<sequence length="44" mass="5057">MKMILKITSNFFKDIEVPREITSNLELLAFLKGSHILSFETSIT</sequence>
<comment type="caution">
    <text evidence="1">The sequence shown here is derived from an EMBL/GenBank/DDBJ whole genome shotgun (WGS) entry which is preliminary data.</text>
</comment>